<dbReference type="Pfam" id="PF04228">
    <property type="entry name" value="Zn_peptidase"/>
    <property type="match status" value="1"/>
</dbReference>
<evidence type="ECO:0000313" key="7">
    <source>
        <dbReference type="Proteomes" id="UP000189627"/>
    </source>
</evidence>
<evidence type="ECO:0000256" key="3">
    <source>
        <dbReference type="ARBA" id="ARBA00022989"/>
    </source>
</evidence>
<reference evidence="7" key="1">
    <citation type="submission" date="2017-02" db="EMBL/GenBank/DDBJ databases">
        <title>Complete genome sequence of Cupriavidus necator strain NH9, a 3-chlorobenzoate degrader.</title>
        <authorList>
            <person name="Moriuchi R."/>
            <person name="Dohra H."/>
            <person name="Ogawa N."/>
        </authorList>
    </citation>
    <scope>NUCLEOTIDE SEQUENCE [LARGE SCALE GENOMIC DNA]</scope>
    <source>
        <strain evidence="7">NH9</strain>
    </source>
</reference>
<accession>A0A1U9UTM1</accession>
<keyword evidence="6" id="KW-0378">Hydrolase</keyword>
<proteinExistence type="predicted"/>
<dbReference type="EMBL" id="CP017757">
    <property type="protein sequence ID" value="AQV96013.1"/>
    <property type="molecule type" value="Genomic_DNA"/>
</dbReference>
<protein>
    <submittedName>
        <fullName evidence="6">Metalloprotease</fullName>
    </submittedName>
</protein>
<dbReference type="Proteomes" id="UP000189627">
    <property type="component" value="Chromosome 1"/>
</dbReference>
<keyword evidence="6" id="KW-0645">Protease</keyword>
<gene>
    <name evidence="6" type="ORF">BJN34_19250</name>
</gene>
<keyword evidence="4" id="KW-0472">Membrane</keyword>
<keyword evidence="6" id="KW-0482">Metalloprotease</keyword>
<dbReference type="GO" id="GO:0006508">
    <property type="term" value="P:proteolysis"/>
    <property type="evidence" value="ECO:0007669"/>
    <property type="project" value="UniProtKB-KW"/>
</dbReference>
<dbReference type="OrthoDB" id="9774900at2"/>
<dbReference type="InterPro" id="IPR007343">
    <property type="entry name" value="Uncharacterised_pept_Zn_put"/>
</dbReference>
<evidence type="ECO:0000256" key="5">
    <source>
        <dbReference type="SAM" id="MobiDB-lite"/>
    </source>
</evidence>
<organism evidence="6 7">
    <name type="scientific">Cupriavidus necator</name>
    <name type="common">Alcaligenes eutrophus</name>
    <name type="synonym">Ralstonia eutropha</name>
    <dbReference type="NCBI Taxonomy" id="106590"/>
    <lineage>
        <taxon>Bacteria</taxon>
        <taxon>Pseudomonadati</taxon>
        <taxon>Pseudomonadota</taxon>
        <taxon>Betaproteobacteria</taxon>
        <taxon>Burkholderiales</taxon>
        <taxon>Burkholderiaceae</taxon>
        <taxon>Cupriavidus</taxon>
    </lineage>
</organism>
<dbReference type="KEGG" id="cuh:BJN34_19250"/>
<comment type="subcellular location">
    <subcellularLocation>
        <location evidence="1">Membrane</location>
        <topology evidence="1">Single-pass membrane protein</topology>
    </subcellularLocation>
</comment>
<evidence type="ECO:0000313" key="6">
    <source>
        <dbReference type="EMBL" id="AQV96013.1"/>
    </source>
</evidence>
<dbReference type="GO" id="GO:0008237">
    <property type="term" value="F:metallopeptidase activity"/>
    <property type="evidence" value="ECO:0007669"/>
    <property type="project" value="UniProtKB-KW"/>
</dbReference>
<evidence type="ECO:0000256" key="1">
    <source>
        <dbReference type="ARBA" id="ARBA00004167"/>
    </source>
</evidence>
<dbReference type="RefSeq" id="WP_078198253.1">
    <property type="nucleotide sequence ID" value="NZ_CP017757.2"/>
</dbReference>
<evidence type="ECO:0000256" key="4">
    <source>
        <dbReference type="ARBA" id="ARBA00023136"/>
    </source>
</evidence>
<dbReference type="GO" id="GO:0016020">
    <property type="term" value="C:membrane"/>
    <property type="evidence" value="ECO:0007669"/>
    <property type="project" value="UniProtKB-SubCell"/>
</dbReference>
<dbReference type="PANTHER" id="PTHR30168">
    <property type="entry name" value="PUTATIVE MEMBRANE PROTEIN YPFJ"/>
    <property type="match status" value="1"/>
</dbReference>
<name>A0A1U9UTM1_CUPNE</name>
<dbReference type="AlphaFoldDB" id="A0A1U9UTM1"/>
<keyword evidence="3" id="KW-1133">Transmembrane helix</keyword>
<evidence type="ECO:0000256" key="2">
    <source>
        <dbReference type="ARBA" id="ARBA00022692"/>
    </source>
</evidence>
<sequence length="293" mass="31996">MRLDDEAESQNVEDRRGGFGGGFGAGPKTIGIGTIVIALAASYFFGIDPALIMQGASVLQGSGPQQQQHQQVNRPPATDHMTVFTRKVLGNTERTWQHIFETQLNRRYAPPTLVLFSGATPTACGTGQSAMGPFYCPGDQKVYIDLAFYDELRQRFGAGGDFAQAYVIAHEIGHHVQKLLGVSDKVDSARRRMGEAQANQLSVRMELQADCLAGVWAATAQRANQQLLEPGDVEEGLKAAAAIGDDRLQRQSQGYVVPEAFTHGSSEQRVRWLRRGIESGDIRKCDTFASRDL</sequence>
<dbReference type="PANTHER" id="PTHR30168:SF0">
    <property type="entry name" value="INNER MEMBRANE PROTEIN"/>
    <property type="match status" value="1"/>
</dbReference>
<keyword evidence="2" id="KW-0812">Transmembrane</keyword>
<feature type="region of interest" description="Disordered" evidence="5">
    <location>
        <begin position="1"/>
        <end position="20"/>
    </location>
</feature>